<evidence type="ECO:0000313" key="3">
    <source>
        <dbReference type="Proteomes" id="UP000007800"/>
    </source>
</evidence>
<organism evidence="3">
    <name type="scientific">Perkinsus marinus (strain ATCC 50983 / TXsc)</name>
    <dbReference type="NCBI Taxonomy" id="423536"/>
    <lineage>
        <taxon>Eukaryota</taxon>
        <taxon>Sar</taxon>
        <taxon>Alveolata</taxon>
        <taxon>Perkinsozoa</taxon>
        <taxon>Perkinsea</taxon>
        <taxon>Perkinsida</taxon>
        <taxon>Perkinsidae</taxon>
        <taxon>Perkinsus</taxon>
    </lineage>
</organism>
<dbReference type="EMBL" id="GG680665">
    <property type="protein sequence ID" value="EER06514.1"/>
    <property type="molecule type" value="Genomic_DNA"/>
</dbReference>
<keyword evidence="3" id="KW-1185">Reference proteome</keyword>
<evidence type="ECO:0000256" key="1">
    <source>
        <dbReference type="SAM" id="MobiDB-lite"/>
    </source>
</evidence>
<dbReference type="InParanoid" id="C5L9S9"/>
<accession>C5L9S9</accession>
<reference evidence="2 3" key="1">
    <citation type="submission" date="2008-07" db="EMBL/GenBank/DDBJ databases">
        <authorList>
            <person name="El-Sayed N."/>
            <person name="Caler E."/>
            <person name="Inman J."/>
            <person name="Amedeo P."/>
            <person name="Hass B."/>
            <person name="Wortman J."/>
        </authorList>
    </citation>
    <scope>NUCLEOTIDE SEQUENCE [LARGE SCALE GENOMIC DNA]</scope>
    <source>
        <strain evidence="3">ATCC 50983 / TXsc</strain>
    </source>
</reference>
<feature type="compositionally biased region" description="Acidic residues" evidence="1">
    <location>
        <begin position="30"/>
        <end position="43"/>
    </location>
</feature>
<evidence type="ECO:0000313" key="2">
    <source>
        <dbReference type="EMBL" id="EER06514.1"/>
    </source>
</evidence>
<sequence>MASHSYAQVAESRLLALERDQASGAVDTYDAADDIGDPSDDSDVPQSGRGSQVAY</sequence>
<dbReference type="Proteomes" id="UP000007800">
    <property type="component" value="Unassembled WGS sequence"/>
</dbReference>
<name>C5L9S9_PERM5</name>
<gene>
    <name evidence="2" type="ORF">Pmar_PMAR002639</name>
</gene>
<protein>
    <submittedName>
        <fullName evidence="2">Uncharacterized protein</fullName>
    </submittedName>
</protein>
<dbReference type="GeneID" id="9055483"/>
<feature type="region of interest" description="Disordered" evidence="1">
    <location>
        <begin position="25"/>
        <end position="55"/>
    </location>
</feature>
<feature type="compositionally biased region" description="Polar residues" evidence="1">
    <location>
        <begin position="44"/>
        <end position="55"/>
    </location>
</feature>
<dbReference type="AlphaFoldDB" id="C5L9S9"/>
<dbReference type="RefSeq" id="XP_002774698.1">
    <property type="nucleotide sequence ID" value="XM_002774652.1"/>
</dbReference>
<proteinExistence type="predicted"/>